<dbReference type="AlphaFoldDB" id="A0A7R8VJX0"/>
<protein>
    <submittedName>
        <fullName evidence="1">Uncharacterized protein</fullName>
    </submittedName>
</protein>
<name>A0A7R8VJX0_TIMDO</name>
<accession>A0A7R8VJX0</accession>
<sequence length="179" mass="20522">MLAPSTQQEASLHNIRLPGVLQLASFNTGDKESKKQGGPPRVGREEGYGLLVPWYRARDFQGFWPKIQSQKREKKSRNVILLSCSSFPLVQRILGRQTLFYQLCARDGRERCESVQISRRDPADHRRGIHPPSCELVTRSEEKHKSKVNAVGNEIIEERHVEKLVCTESEKNECWKNAV</sequence>
<proteinExistence type="predicted"/>
<reference evidence="1" key="1">
    <citation type="submission" date="2020-11" db="EMBL/GenBank/DDBJ databases">
        <authorList>
            <person name="Tran Van P."/>
        </authorList>
    </citation>
    <scope>NUCLEOTIDE SEQUENCE</scope>
</reference>
<dbReference type="EMBL" id="OA566127">
    <property type="protein sequence ID" value="CAD7198343.1"/>
    <property type="molecule type" value="Genomic_DNA"/>
</dbReference>
<organism evidence="1">
    <name type="scientific">Timema douglasi</name>
    <name type="common">Walking stick</name>
    <dbReference type="NCBI Taxonomy" id="61478"/>
    <lineage>
        <taxon>Eukaryota</taxon>
        <taxon>Metazoa</taxon>
        <taxon>Ecdysozoa</taxon>
        <taxon>Arthropoda</taxon>
        <taxon>Hexapoda</taxon>
        <taxon>Insecta</taxon>
        <taxon>Pterygota</taxon>
        <taxon>Neoptera</taxon>
        <taxon>Polyneoptera</taxon>
        <taxon>Phasmatodea</taxon>
        <taxon>Timematodea</taxon>
        <taxon>Timematoidea</taxon>
        <taxon>Timematidae</taxon>
        <taxon>Timema</taxon>
    </lineage>
</organism>
<evidence type="ECO:0000313" key="1">
    <source>
        <dbReference type="EMBL" id="CAD7198343.1"/>
    </source>
</evidence>
<gene>
    <name evidence="1" type="ORF">TDIB3V08_LOCUS4624</name>
</gene>